<protein>
    <submittedName>
        <fullName evidence="1">Uncharacterized protein</fullName>
    </submittedName>
</protein>
<keyword evidence="2" id="KW-1185">Reference proteome</keyword>
<dbReference type="EMBL" id="SBIQ01000022">
    <property type="protein sequence ID" value="KAF7684239.1"/>
    <property type="molecule type" value="Genomic_DNA"/>
</dbReference>
<name>A0ABQ7I1B1_9MICR</name>
<evidence type="ECO:0000313" key="2">
    <source>
        <dbReference type="Proteomes" id="UP001516464"/>
    </source>
</evidence>
<accession>A0ABQ7I1B1</accession>
<organism evidence="1 2">
    <name type="scientific">Astathelohania contejeani</name>
    <dbReference type="NCBI Taxonomy" id="164912"/>
    <lineage>
        <taxon>Eukaryota</taxon>
        <taxon>Fungi</taxon>
        <taxon>Fungi incertae sedis</taxon>
        <taxon>Microsporidia</taxon>
        <taxon>Astathelohaniidae</taxon>
        <taxon>Astathelohania</taxon>
    </lineage>
</organism>
<evidence type="ECO:0000313" key="1">
    <source>
        <dbReference type="EMBL" id="KAF7684239.1"/>
    </source>
</evidence>
<proteinExistence type="predicted"/>
<sequence length="535" mass="64135">MVYSLFKFISLYFFNMFLQSRHGIVSIPKHTGCIENNQIAIERVASTLRKIKSKIWLDLEYKKYIKFCKDIKLTNSNSISLEVLAFKKEVIHNLSSLIKSINRIQNEFNEILYLIKKVNDDSIYLVNNIIFDECRILNDKLPFAQKMLQKIITIFDNIKNTQILLLSQIRIESRYENIKEILDLSSYPNIECSYNTIVTEINYLFIISKDLKRKWHVLSNEERMDCSLNYKTETINQCLKKRYGLLLNYRTVLENKIYYLKEIKSHFCNDNIEEISYHNAIKVIGEYNQVFKLFTNLYEGDVILYPNTLCKNDRYDSENVLLDTKYIYTSDEIDFIDRNSSKCVDTYQKCIYISKTIIPNIQKFFNKISAFLIMERNLEYRLEKITKIYYNNLNIFYKHHSKIQNFKIELNDISIKYSLIKNSKQRNNAKKIYMYDLTILDLLIYTLEMNFIICKKTLQSKYDWLVNIFNNLEFSHTNNIINKKKIAYLAMIENIFRIVNDYYEYIKQERDIYNSYAYEGYKQMGFIEEGIECLN</sequence>
<comment type="caution">
    <text evidence="1">The sequence shown here is derived from an EMBL/GenBank/DDBJ whole genome shotgun (WGS) entry which is preliminary data.</text>
</comment>
<dbReference type="Proteomes" id="UP001516464">
    <property type="component" value="Unassembled WGS sequence"/>
</dbReference>
<gene>
    <name evidence="1" type="ORF">TCON_0560</name>
</gene>
<reference evidence="1 2" key="1">
    <citation type="submission" date="2019-01" db="EMBL/GenBank/DDBJ databases">
        <title>Genomes sequencing and comparative genomics of infectious freshwater microsporidia, Cucumispora dikerogammari and Thelohania contejeani.</title>
        <authorList>
            <person name="Cormier A."/>
            <person name="Giraud I."/>
            <person name="Wattier R."/>
            <person name="Teixeira M."/>
            <person name="Grandjean F."/>
            <person name="Rigaud T."/>
            <person name="Cordaux R."/>
        </authorList>
    </citation>
    <scope>NUCLEOTIDE SEQUENCE [LARGE SCALE GENOMIC DNA]</scope>
    <source>
        <strain evidence="1">T1</strain>
        <tissue evidence="1">Spores</tissue>
    </source>
</reference>